<dbReference type="GO" id="GO:0140359">
    <property type="term" value="F:ABC-type transporter activity"/>
    <property type="evidence" value="ECO:0007669"/>
    <property type="project" value="InterPro"/>
</dbReference>
<evidence type="ECO:0000256" key="3">
    <source>
        <dbReference type="ARBA" id="ARBA00022989"/>
    </source>
</evidence>
<evidence type="ECO:0000256" key="1">
    <source>
        <dbReference type="ARBA" id="ARBA00004141"/>
    </source>
</evidence>
<dbReference type="RefSeq" id="WP_020966345.1">
    <property type="nucleotide sequence ID" value="NC_022097.1"/>
</dbReference>
<feature type="domain" description="ABC-2 type transporter transmembrane" evidence="6">
    <location>
        <begin position="19"/>
        <end position="373"/>
    </location>
</feature>
<dbReference type="InterPro" id="IPR013525">
    <property type="entry name" value="ABC2_TM"/>
</dbReference>
<dbReference type="HOGENOM" id="CLU_039483_11_0_12"/>
<evidence type="ECO:0000313" key="8">
    <source>
        <dbReference type="Proteomes" id="UP000015620"/>
    </source>
</evidence>
<accession>S6A968</accession>
<gene>
    <name evidence="7" type="ORF">TPE_2577</name>
</gene>
<feature type="transmembrane region" description="Helical" evidence="5">
    <location>
        <begin position="361"/>
        <end position="379"/>
    </location>
</feature>
<reference evidence="7 8" key="1">
    <citation type="journal article" date="2013" name="PLoS ONE">
        <title>Genome-Wide Relatedness of Treponema pedis, from Gingiva and Necrotic Skin Lesions of Pigs, with the Human Oral Pathogen Treponema denticola.</title>
        <authorList>
            <person name="Svartstrom O."/>
            <person name="Mushtaq M."/>
            <person name="Pringle M."/>
            <person name="Segerman B."/>
        </authorList>
    </citation>
    <scope>NUCLEOTIDE SEQUENCE [LARGE SCALE GENOMIC DNA]</scope>
    <source>
        <strain evidence="7">T A4</strain>
    </source>
</reference>
<dbReference type="EMBL" id="CP004120">
    <property type="protein sequence ID" value="AGT45049.1"/>
    <property type="molecule type" value="Genomic_DNA"/>
</dbReference>
<comment type="subcellular location">
    <subcellularLocation>
        <location evidence="1">Membrane</location>
        <topology evidence="1">Multi-pass membrane protein</topology>
    </subcellularLocation>
</comment>
<evidence type="ECO:0000256" key="4">
    <source>
        <dbReference type="ARBA" id="ARBA00023136"/>
    </source>
</evidence>
<dbReference type="GeneID" id="301091002"/>
<evidence type="ECO:0000256" key="2">
    <source>
        <dbReference type="ARBA" id="ARBA00022692"/>
    </source>
</evidence>
<evidence type="ECO:0000313" key="7">
    <source>
        <dbReference type="EMBL" id="AGT45049.1"/>
    </source>
</evidence>
<proteinExistence type="predicted"/>
<dbReference type="KEGG" id="tped:TPE_2577"/>
<feature type="transmembrane region" description="Helical" evidence="5">
    <location>
        <begin position="300"/>
        <end position="322"/>
    </location>
</feature>
<protein>
    <recommendedName>
        <fullName evidence="6">ABC-2 type transporter transmembrane domain-containing protein</fullName>
    </recommendedName>
</protein>
<organism evidence="7 8">
    <name type="scientific">Treponema pedis str. T A4</name>
    <dbReference type="NCBI Taxonomy" id="1291379"/>
    <lineage>
        <taxon>Bacteria</taxon>
        <taxon>Pseudomonadati</taxon>
        <taxon>Spirochaetota</taxon>
        <taxon>Spirochaetia</taxon>
        <taxon>Spirochaetales</taxon>
        <taxon>Treponemataceae</taxon>
        <taxon>Treponema</taxon>
    </lineage>
</organism>
<dbReference type="GO" id="GO:0016020">
    <property type="term" value="C:membrane"/>
    <property type="evidence" value="ECO:0007669"/>
    <property type="project" value="UniProtKB-SubCell"/>
</dbReference>
<feature type="transmembrane region" description="Helical" evidence="5">
    <location>
        <begin position="270"/>
        <end position="288"/>
    </location>
</feature>
<sequence length="384" mass="43528">MKAFLRFNAVLIKNNLFVFIFLNLFTPVLLVGFLGMMKNNNIKSNTLKNPLSVHITDEDKTDLSLSFVNALQSEKLKTVMDYKDEKNPEYEIIIPKGYKTAAENNAEFDIIIREAKNASSTAGIFLASIIKNINTSLITNYNITKNMEDIAKQNADLYSELKTEYEALRQELIKPSANIKLYQAEFALSGYGVYAISYIILIIFTFAIQPAYNSYKKTDSAFKIRLASLPLKRGSLFTFKVAAQSVNVFVITLIYLLFFRILNIAFTQNIFLILLYALIVSFFCGSLAECLDCFRNKDAVIGSASILFFGGFIIMNIITPVLKERYKSAYILLEYNLVNIIILPLKTLALKSSAFEIAKSFLFLFVMSFVFYICGLCITESNKR</sequence>
<name>S6A968_9SPIR</name>
<dbReference type="Proteomes" id="UP000015620">
    <property type="component" value="Chromosome"/>
</dbReference>
<feature type="transmembrane region" description="Helical" evidence="5">
    <location>
        <begin position="237"/>
        <end position="258"/>
    </location>
</feature>
<dbReference type="PATRIC" id="fig|1291379.3.peg.2547"/>
<keyword evidence="2 5" id="KW-0812">Transmembrane</keyword>
<dbReference type="OrthoDB" id="1897891at2"/>
<feature type="transmembrane region" description="Helical" evidence="5">
    <location>
        <begin position="329"/>
        <end position="349"/>
    </location>
</feature>
<feature type="transmembrane region" description="Helical" evidence="5">
    <location>
        <begin position="186"/>
        <end position="208"/>
    </location>
</feature>
<dbReference type="Pfam" id="PF12698">
    <property type="entry name" value="ABC2_membrane_3"/>
    <property type="match status" value="1"/>
</dbReference>
<dbReference type="AlphaFoldDB" id="S6A968"/>
<keyword evidence="3 5" id="KW-1133">Transmembrane helix</keyword>
<dbReference type="STRING" id="1291379.TPE_2577"/>
<feature type="transmembrane region" description="Helical" evidence="5">
    <location>
        <begin position="16"/>
        <end position="37"/>
    </location>
</feature>
<keyword evidence="4 5" id="KW-0472">Membrane</keyword>
<evidence type="ECO:0000259" key="6">
    <source>
        <dbReference type="Pfam" id="PF12698"/>
    </source>
</evidence>
<evidence type="ECO:0000256" key="5">
    <source>
        <dbReference type="SAM" id="Phobius"/>
    </source>
</evidence>
<keyword evidence="8" id="KW-1185">Reference proteome</keyword>